<dbReference type="STRING" id="230819.A0A5C3KE42"/>
<feature type="compositionally biased region" description="Polar residues" evidence="4">
    <location>
        <begin position="15"/>
        <end position="31"/>
    </location>
</feature>
<feature type="region of interest" description="Disordered" evidence="4">
    <location>
        <begin position="567"/>
        <end position="630"/>
    </location>
</feature>
<dbReference type="InterPro" id="IPR049567">
    <property type="entry name" value="WDR59-like"/>
</dbReference>
<dbReference type="PROSITE" id="PS50294">
    <property type="entry name" value="WD_REPEATS_REGION"/>
    <property type="match status" value="1"/>
</dbReference>
<keyword evidence="1 3" id="KW-0853">WD repeat</keyword>
<dbReference type="InterPro" id="IPR019775">
    <property type="entry name" value="WD40_repeat_CS"/>
</dbReference>
<feature type="compositionally biased region" description="Low complexity" evidence="4">
    <location>
        <begin position="569"/>
        <end position="594"/>
    </location>
</feature>
<feature type="region of interest" description="Disordered" evidence="4">
    <location>
        <begin position="813"/>
        <end position="843"/>
    </location>
</feature>
<name>A0A5C3KE42_COPMA</name>
<feature type="compositionally biased region" description="Low complexity" evidence="4">
    <location>
        <begin position="813"/>
        <end position="827"/>
    </location>
</feature>
<evidence type="ECO:0000256" key="1">
    <source>
        <dbReference type="ARBA" id="ARBA00022574"/>
    </source>
</evidence>
<dbReference type="EMBL" id="ML210407">
    <property type="protein sequence ID" value="TFK18369.1"/>
    <property type="molecule type" value="Genomic_DNA"/>
</dbReference>
<gene>
    <name evidence="6" type="ORF">FA15DRAFT_760641</name>
</gene>
<protein>
    <recommendedName>
        <fullName evidence="5">WDR59/RTC1-like RING zinc finger domain-containing protein</fullName>
    </recommendedName>
</protein>
<sequence length="1387" mass="153795">MAEINDDEFPVPGPSLSSSWTAQRPSFPSSRSETDELGKFATTKRSITGSRSRTYRYTDFDALAALPSSPTSSLLAQRRPSLAEVPEKPRTRLHGGSHSEPRFQAGSSIMESNSPEEGTDFKRSLEINMKDLVGDAVGNMSISPSSRDIVLAARKGLFIIDLEHPLKIPRFLPQGGTWDVADVQWNPHHSRSQYVVSTSSEKMLIWNLGITGKTSIEHILKSHYRAITDFNWHTTECDVVASTGIDSWIWVWDIRNPRRAAFGLSAFKAAGTQVKWNRQDGNFLASSHGSEVLIWDRRKGSLPVTQITAHSAKIYGIDWSHHLRNEIVTCSLDKTIKTWDTNDFAQPKSYIQTDYPVWRARNLPFGQGVLSLPQRGETRLEMYARGETPALVETFEGHSDVVKEFVWRKGGRDEFQLITWSKDRTLRFWPVTTDTMQRVGHSPELTRGRTQRHERPPTISYRSPPGINEPPPGQLLLSAPVGNRAILAEVRAGLPPRSQNLVTQPHVGSMARNSFNENSQLTPTLSDIKQIAMANRNRGGTMSRGGVTGKSVAGMDQVAWLSNVKVGNRRGSSSGAGSGDQESSSSSRLGSMSRAPSRTDLGDTESVRQRSASRSRGTDDRGESPQSVQDELTTAIQKLNSSSSNSIKIMLEKHDLSKKRTCTLGLQRPWGENSNVFMRVTFTFPQKYPQGGHPEGTPSVDLERNPLISARDRAFMLKRLKSIRETKRPCIEACLKFLLFEGTDGRVDSESSDDDTPAAKRKGKETVSILRNHKNLAEPRTSQGAFGPNGELICFFRAPPRIVRNVLLGLTDTSTNNDQSQNQQQSQGSLQEPQHQSRLFQSPALVSDAIRRLRLTSKDRMELPVDPRKLPHDLNILRTMTNLLTVSQHKIRREAGQNSKNFSVLPTRRSNVFKMDTLKISGPDRRAATGYVFEGEGLAGICEANAQFASECGRYDHERIFRTLRSLFRTKGAGDEEEEDESEGRTVFGNSFVSDELAVGMIEQLYADLAKSKDVQMLAMISFVVLKTPHGIARKPPQTAKLKAELTIASLPPLKTGGMDYFTLARSLNNVPSPLSPAWSSPTGAPHAPSIASSNSSRGSWSSLFNTGGMRQLMNGLQDGLVTPIEVPPAPSYFPEPISKQNSTEKMVLNPVGAMNRRRSRKDSSFSSTASVMSKSWNEGQPQTSRSTSVSFSSAGHKRSGILRTRDISPLSGDKRRITFEAPVLEERAPPSFSEAMITQFHRHVYLYAELLFRWQLFNKRLELLNAVVKLDPPVDEKQHKIGLVRRCARPDCSMLLDEKGHICSHCSTPNSLPACTICRLPVRGLSRNCLRCFHVTHISCWDSLDVPLCPTGCGCFCSGYEGISTRPSTRLGFSPASNSLMLSTAV</sequence>
<dbReference type="InterPro" id="IPR049566">
    <property type="entry name" value="WDR59_RTC1-like_RING_Znf"/>
</dbReference>
<proteinExistence type="predicted"/>
<dbReference type="PROSITE" id="PS00678">
    <property type="entry name" value="WD_REPEATS_1"/>
    <property type="match status" value="1"/>
</dbReference>
<organism evidence="6 7">
    <name type="scientific">Coprinopsis marcescibilis</name>
    <name type="common">Agaric fungus</name>
    <name type="synonym">Psathyrella marcescibilis</name>
    <dbReference type="NCBI Taxonomy" id="230819"/>
    <lineage>
        <taxon>Eukaryota</taxon>
        <taxon>Fungi</taxon>
        <taxon>Dikarya</taxon>
        <taxon>Basidiomycota</taxon>
        <taxon>Agaricomycotina</taxon>
        <taxon>Agaricomycetes</taxon>
        <taxon>Agaricomycetidae</taxon>
        <taxon>Agaricales</taxon>
        <taxon>Agaricineae</taxon>
        <taxon>Psathyrellaceae</taxon>
        <taxon>Coprinopsis</taxon>
    </lineage>
</organism>
<dbReference type="CDD" id="cd16488">
    <property type="entry name" value="mRING-H2-C3H3C2_Mio-like"/>
    <property type="match status" value="1"/>
</dbReference>
<keyword evidence="7" id="KW-1185">Reference proteome</keyword>
<feature type="region of interest" description="Disordered" evidence="4">
    <location>
        <begin position="70"/>
        <end position="119"/>
    </location>
</feature>
<feature type="domain" description="WDR59/RTC1-like RING zinc finger" evidence="5">
    <location>
        <begin position="1314"/>
        <end position="1359"/>
    </location>
</feature>
<dbReference type="GO" id="GO:0005774">
    <property type="term" value="C:vacuolar membrane"/>
    <property type="evidence" value="ECO:0007669"/>
    <property type="project" value="TreeGrafter"/>
</dbReference>
<dbReference type="PROSITE" id="PS50082">
    <property type="entry name" value="WD_REPEATS_2"/>
    <property type="match status" value="2"/>
</dbReference>
<feature type="region of interest" description="Disordered" evidence="4">
    <location>
        <begin position="444"/>
        <end position="469"/>
    </location>
</feature>
<dbReference type="PANTHER" id="PTHR46170:SF1">
    <property type="entry name" value="GATOR COMPLEX PROTEIN WDR59"/>
    <property type="match status" value="1"/>
</dbReference>
<feature type="compositionally biased region" description="Polar residues" evidence="4">
    <location>
        <begin position="828"/>
        <end position="840"/>
    </location>
</feature>
<dbReference type="GO" id="GO:1904263">
    <property type="term" value="P:positive regulation of TORC1 signaling"/>
    <property type="evidence" value="ECO:0007669"/>
    <property type="project" value="TreeGrafter"/>
</dbReference>
<dbReference type="Proteomes" id="UP000307440">
    <property type="component" value="Unassembled WGS sequence"/>
</dbReference>
<feature type="repeat" description="WD" evidence="3">
    <location>
        <begin position="220"/>
        <end position="262"/>
    </location>
</feature>
<feature type="compositionally biased region" description="Polar residues" evidence="4">
    <location>
        <begin position="105"/>
        <end position="116"/>
    </location>
</feature>
<dbReference type="InterPro" id="IPR036322">
    <property type="entry name" value="WD40_repeat_dom_sf"/>
</dbReference>
<feature type="region of interest" description="Disordered" evidence="4">
    <location>
        <begin position="1"/>
        <end position="48"/>
    </location>
</feature>
<reference evidence="6 7" key="1">
    <citation type="journal article" date="2019" name="Nat. Ecol. Evol.">
        <title>Megaphylogeny resolves global patterns of mushroom evolution.</title>
        <authorList>
            <person name="Varga T."/>
            <person name="Krizsan K."/>
            <person name="Foldi C."/>
            <person name="Dima B."/>
            <person name="Sanchez-Garcia M."/>
            <person name="Sanchez-Ramirez S."/>
            <person name="Szollosi G.J."/>
            <person name="Szarkandi J.G."/>
            <person name="Papp V."/>
            <person name="Albert L."/>
            <person name="Andreopoulos W."/>
            <person name="Angelini C."/>
            <person name="Antonin V."/>
            <person name="Barry K.W."/>
            <person name="Bougher N.L."/>
            <person name="Buchanan P."/>
            <person name="Buyck B."/>
            <person name="Bense V."/>
            <person name="Catcheside P."/>
            <person name="Chovatia M."/>
            <person name="Cooper J."/>
            <person name="Damon W."/>
            <person name="Desjardin D."/>
            <person name="Finy P."/>
            <person name="Geml J."/>
            <person name="Haridas S."/>
            <person name="Hughes K."/>
            <person name="Justo A."/>
            <person name="Karasinski D."/>
            <person name="Kautmanova I."/>
            <person name="Kiss B."/>
            <person name="Kocsube S."/>
            <person name="Kotiranta H."/>
            <person name="LaButti K.M."/>
            <person name="Lechner B.E."/>
            <person name="Liimatainen K."/>
            <person name="Lipzen A."/>
            <person name="Lukacs Z."/>
            <person name="Mihaltcheva S."/>
            <person name="Morgado L.N."/>
            <person name="Niskanen T."/>
            <person name="Noordeloos M.E."/>
            <person name="Ohm R.A."/>
            <person name="Ortiz-Santana B."/>
            <person name="Ovrebo C."/>
            <person name="Racz N."/>
            <person name="Riley R."/>
            <person name="Savchenko A."/>
            <person name="Shiryaev A."/>
            <person name="Soop K."/>
            <person name="Spirin V."/>
            <person name="Szebenyi C."/>
            <person name="Tomsovsky M."/>
            <person name="Tulloss R.E."/>
            <person name="Uehling J."/>
            <person name="Grigoriev I.V."/>
            <person name="Vagvolgyi C."/>
            <person name="Papp T."/>
            <person name="Martin F.M."/>
            <person name="Miettinen O."/>
            <person name="Hibbett D.S."/>
            <person name="Nagy L.G."/>
        </authorList>
    </citation>
    <scope>NUCLEOTIDE SEQUENCE [LARGE SCALE GENOMIC DNA]</scope>
    <source>
        <strain evidence="6 7">CBS 121175</strain>
    </source>
</reference>
<feature type="region of interest" description="Disordered" evidence="4">
    <location>
        <begin position="746"/>
        <end position="783"/>
    </location>
</feature>
<dbReference type="Pfam" id="PF00400">
    <property type="entry name" value="WD40"/>
    <property type="match status" value="1"/>
</dbReference>
<keyword evidence="2" id="KW-0677">Repeat</keyword>
<evidence type="ECO:0000313" key="6">
    <source>
        <dbReference type="EMBL" id="TFK18369.1"/>
    </source>
</evidence>
<dbReference type="OrthoDB" id="311712at2759"/>
<feature type="compositionally biased region" description="Low complexity" evidence="4">
    <location>
        <begin position="1185"/>
        <end position="1194"/>
    </location>
</feature>
<dbReference type="PANTHER" id="PTHR46170">
    <property type="entry name" value="GATOR COMPLEX PROTEIN WDR59"/>
    <property type="match status" value="1"/>
</dbReference>
<dbReference type="SUPFAM" id="SSF50978">
    <property type="entry name" value="WD40 repeat-like"/>
    <property type="match status" value="1"/>
</dbReference>
<evidence type="ECO:0000313" key="7">
    <source>
        <dbReference type="Proteomes" id="UP000307440"/>
    </source>
</evidence>
<dbReference type="InterPro" id="IPR001680">
    <property type="entry name" value="WD40_rpt"/>
</dbReference>
<dbReference type="Gene3D" id="2.130.10.10">
    <property type="entry name" value="YVTN repeat-like/Quinoprotein amine dehydrogenase"/>
    <property type="match status" value="1"/>
</dbReference>
<dbReference type="GO" id="GO:0034198">
    <property type="term" value="P:cellular response to amino acid starvation"/>
    <property type="evidence" value="ECO:0007669"/>
    <property type="project" value="TreeGrafter"/>
</dbReference>
<dbReference type="GO" id="GO:0035591">
    <property type="term" value="F:signaling adaptor activity"/>
    <property type="evidence" value="ECO:0007669"/>
    <property type="project" value="TreeGrafter"/>
</dbReference>
<evidence type="ECO:0000256" key="3">
    <source>
        <dbReference type="PROSITE-ProRule" id="PRU00221"/>
    </source>
</evidence>
<evidence type="ECO:0000256" key="4">
    <source>
        <dbReference type="SAM" id="MobiDB-lite"/>
    </source>
</evidence>
<dbReference type="InterPro" id="IPR015943">
    <property type="entry name" value="WD40/YVTN_repeat-like_dom_sf"/>
</dbReference>
<accession>A0A5C3KE42</accession>
<evidence type="ECO:0000259" key="5">
    <source>
        <dbReference type="Pfam" id="PF17120"/>
    </source>
</evidence>
<feature type="compositionally biased region" description="Polar residues" evidence="4">
    <location>
        <begin position="1172"/>
        <end position="1184"/>
    </location>
</feature>
<evidence type="ECO:0000256" key="2">
    <source>
        <dbReference type="ARBA" id="ARBA00022737"/>
    </source>
</evidence>
<feature type="region of interest" description="Disordered" evidence="4">
    <location>
        <begin position="1154"/>
        <end position="1198"/>
    </location>
</feature>
<feature type="region of interest" description="Disordered" evidence="4">
    <location>
        <begin position="1079"/>
        <end position="1099"/>
    </location>
</feature>
<dbReference type="SMART" id="SM00320">
    <property type="entry name" value="WD40"/>
    <property type="match status" value="5"/>
</dbReference>
<dbReference type="Pfam" id="PF17120">
    <property type="entry name" value="zf-RING_16"/>
    <property type="match status" value="1"/>
</dbReference>
<feature type="compositionally biased region" description="Low complexity" evidence="4">
    <location>
        <begin position="1090"/>
        <end position="1099"/>
    </location>
</feature>
<dbReference type="GO" id="GO:0035859">
    <property type="term" value="C:Seh1-associated complex"/>
    <property type="evidence" value="ECO:0007669"/>
    <property type="project" value="TreeGrafter"/>
</dbReference>
<feature type="repeat" description="WD" evidence="3">
    <location>
        <begin position="307"/>
        <end position="349"/>
    </location>
</feature>
<feature type="compositionally biased region" description="Basic and acidic residues" evidence="4">
    <location>
        <begin position="444"/>
        <end position="456"/>
    </location>
</feature>